<keyword evidence="3" id="KW-0547">Nucleotide-binding</keyword>
<keyword evidence="4" id="KW-0067">ATP-binding</keyword>
<dbReference type="Gene3D" id="3.40.50.620">
    <property type="entry name" value="HUPs"/>
    <property type="match status" value="1"/>
</dbReference>
<dbReference type="Proteomes" id="UP000541332">
    <property type="component" value="Unassembled WGS sequence"/>
</dbReference>
<reference evidence="10 11" key="1">
    <citation type="submission" date="2020-02" db="EMBL/GenBank/DDBJ databases">
        <title>Bird 10,000 Genomes (B10K) Project - Family phase.</title>
        <authorList>
            <person name="Zhang G."/>
        </authorList>
    </citation>
    <scope>NUCLEOTIDE SEQUENCE [LARGE SCALE GENOMIC DNA]</scope>
    <source>
        <strain evidence="10">B10K-DU-006-06</strain>
    </source>
</reference>
<dbReference type="PANTHER" id="PTHR11946">
    <property type="entry name" value="VALYL-TRNA SYNTHETASES"/>
    <property type="match status" value="1"/>
</dbReference>
<keyword evidence="5" id="KW-0648">Protein biosynthesis</keyword>
<dbReference type="InterPro" id="IPR009080">
    <property type="entry name" value="tRNAsynth_Ia_anticodon-bd"/>
</dbReference>
<keyword evidence="2" id="KW-0436">Ligase</keyword>
<dbReference type="GO" id="GO:0005524">
    <property type="term" value="F:ATP binding"/>
    <property type="evidence" value="ECO:0007669"/>
    <property type="project" value="UniProtKB-KW"/>
</dbReference>
<dbReference type="GO" id="GO:0006438">
    <property type="term" value="P:valyl-tRNA aminoacylation"/>
    <property type="evidence" value="ECO:0007669"/>
    <property type="project" value="InterPro"/>
</dbReference>
<evidence type="ECO:0000256" key="2">
    <source>
        <dbReference type="ARBA" id="ARBA00022598"/>
    </source>
</evidence>
<dbReference type="EMBL" id="VWYH01005077">
    <property type="protein sequence ID" value="NXW88046.1"/>
    <property type="molecule type" value="Genomic_DNA"/>
</dbReference>
<feature type="transmembrane region" description="Helical" evidence="8">
    <location>
        <begin position="73"/>
        <end position="90"/>
    </location>
</feature>
<feature type="domain" description="Aminoacyl-tRNA synthetase class Ia" evidence="9">
    <location>
        <begin position="1"/>
        <end position="46"/>
    </location>
</feature>
<evidence type="ECO:0000256" key="6">
    <source>
        <dbReference type="ARBA" id="ARBA00023146"/>
    </source>
</evidence>
<dbReference type="Gene3D" id="1.10.730.10">
    <property type="entry name" value="Isoleucyl-tRNA Synthetase, Domain 1"/>
    <property type="match status" value="1"/>
</dbReference>
<evidence type="ECO:0000313" key="11">
    <source>
        <dbReference type="Proteomes" id="UP000541332"/>
    </source>
</evidence>
<keyword evidence="11" id="KW-1185">Reference proteome</keyword>
<evidence type="ECO:0000256" key="7">
    <source>
        <dbReference type="ARBA" id="ARBA00029936"/>
    </source>
</evidence>
<keyword evidence="8" id="KW-0472">Membrane</keyword>
<proteinExistence type="predicted"/>
<dbReference type="Pfam" id="PF00133">
    <property type="entry name" value="tRNA-synt_1"/>
    <property type="match status" value="1"/>
</dbReference>
<dbReference type="SUPFAM" id="SSF47323">
    <property type="entry name" value="Anticodon-binding domain of a subclass of class I aminoacyl-tRNA synthetases"/>
    <property type="match status" value="1"/>
</dbReference>
<dbReference type="PANTHER" id="PTHR11946:SF71">
    <property type="entry name" value="VALINE--TRNA LIGASE, MITOCHONDRIAL"/>
    <property type="match status" value="1"/>
</dbReference>
<evidence type="ECO:0000256" key="4">
    <source>
        <dbReference type="ARBA" id="ARBA00022840"/>
    </source>
</evidence>
<keyword evidence="8" id="KW-1133">Transmembrane helix</keyword>
<evidence type="ECO:0000259" key="9">
    <source>
        <dbReference type="Pfam" id="PF00133"/>
    </source>
</evidence>
<accession>A0A7L4FMC7</accession>
<evidence type="ECO:0000256" key="5">
    <source>
        <dbReference type="ARBA" id="ARBA00022917"/>
    </source>
</evidence>
<dbReference type="InterPro" id="IPR014729">
    <property type="entry name" value="Rossmann-like_a/b/a_fold"/>
</dbReference>
<gene>
    <name evidence="10" type="primary">Vars2</name>
    <name evidence="10" type="ORF">ALOBEC_R15713</name>
</gene>
<name>A0A7L4FMC7_9COLU</name>
<dbReference type="GO" id="GO:0005829">
    <property type="term" value="C:cytosol"/>
    <property type="evidence" value="ECO:0007669"/>
    <property type="project" value="TreeGrafter"/>
</dbReference>
<evidence type="ECO:0000256" key="8">
    <source>
        <dbReference type="SAM" id="Phobius"/>
    </source>
</evidence>
<keyword evidence="8" id="KW-0812">Transmembrane</keyword>
<evidence type="ECO:0000313" key="10">
    <source>
        <dbReference type="EMBL" id="NXW88046.1"/>
    </source>
</evidence>
<dbReference type="InterPro" id="IPR002300">
    <property type="entry name" value="aa-tRNA-synth_Ia"/>
</dbReference>
<dbReference type="SUPFAM" id="SSF52374">
    <property type="entry name" value="Nucleotidylyl transferase"/>
    <property type="match status" value="1"/>
</dbReference>
<sequence>MSKSLGNVIDPRDVITGATPQRRQFPHGIPECGADALRMALCAHNVHGNVPKCPQMSPTVSPTMSHWVLSRTYFIYYILSILSILYQIHVDDLMSRWVLSRLAGSALEASRALAALELQGALLAVQTFWWRNFCDVYLVCPSIRP</sequence>
<dbReference type="EC" id="6.1.1.9" evidence="1"/>
<dbReference type="GO" id="GO:0004832">
    <property type="term" value="F:valine-tRNA ligase activity"/>
    <property type="evidence" value="ECO:0007669"/>
    <property type="project" value="UniProtKB-EC"/>
</dbReference>
<dbReference type="AlphaFoldDB" id="A0A7L4FMC7"/>
<comment type="caution">
    <text evidence="10">The sequence shown here is derived from an EMBL/GenBank/DDBJ whole genome shotgun (WGS) entry which is preliminary data.</text>
</comment>
<dbReference type="InterPro" id="IPR002303">
    <property type="entry name" value="Valyl-tRNA_ligase"/>
</dbReference>
<feature type="non-terminal residue" evidence="10">
    <location>
        <position position="1"/>
    </location>
</feature>
<organism evidence="10 11">
    <name type="scientific">Pampusana beccarii</name>
    <name type="common">Western bronze ground-dove</name>
    <dbReference type="NCBI Taxonomy" id="2953425"/>
    <lineage>
        <taxon>Eukaryota</taxon>
        <taxon>Metazoa</taxon>
        <taxon>Chordata</taxon>
        <taxon>Craniata</taxon>
        <taxon>Vertebrata</taxon>
        <taxon>Euteleostomi</taxon>
        <taxon>Archelosauria</taxon>
        <taxon>Archosauria</taxon>
        <taxon>Dinosauria</taxon>
        <taxon>Saurischia</taxon>
        <taxon>Theropoda</taxon>
        <taxon>Coelurosauria</taxon>
        <taxon>Aves</taxon>
        <taxon>Neognathae</taxon>
        <taxon>Neoaves</taxon>
        <taxon>Columbimorphae</taxon>
        <taxon>Columbiformes</taxon>
        <taxon>Columbidae</taxon>
        <taxon>Pampusana</taxon>
    </lineage>
</organism>
<keyword evidence="6" id="KW-0030">Aminoacyl-tRNA synthetase</keyword>
<evidence type="ECO:0000256" key="3">
    <source>
        <dbReference type="ARBA" id="ARBA00022741"/>
    </source>
</evidence>
<feature type="non-terminal residue" evidence="10">
    <location>
        <position position="145"/>
    </location>
</feature>
<evidence type="ECO:0000256" key="1">
    <source>
        <dbReference type="ARBA" id="ARBA00013169"/>
    </source>
</evidence>
<protein>
    <recommendedName>
        <fullName evidence="1">valine--tRNA ligase</fullName>
        <ecNumber evidence="1">6.1.1.9</ecNumber>
    </recommendedName>
    <alternativeName>
        <fullName evidence="7">Valyl-tRNA synthetase</fullName>
    </alternativeName>
</protein>
<dbReference type="OrthoDB" id="629407at2759"/>